<proteinExistence type="predicted"/>
<evidence type="ECO:0000313" key="2">
    <source>
        <dbReference type="Proteomes" id="UP001259587"/>
    </source>
</evidence>
<reference evidence="1" key="1">
    <citation type="submission" date="2023-07" db="EMBL/GenBank/DDBJ databases">
        <title>Sorghum-associated microbial communities from plants grown in Nebraska, USA.</title>
        <authorList>
            <person name="Schachtman D."/>
        </authorList>
    </citation>
    <scope>NUCLEOTIDE SEQUENCE</scope>
    <source>
        <strain evidence="1">BE56</strain>
    </source>
</reference>
<sequence>MNKHAALAALLTCAMGLPMMVFYALGVLGPQLIAELGIDREQLGWLTTSAFGLAALLSPWAGALVQRIGSRNGLLALFLLVALSFSLMAVLPGFSGVVIALLFCGVAQALANPATNQAIALAEDAPKASLVGLKQAGVQVSALIAGLALPPLSAWLGWRLALACWVPLALLLALLVPLQIAAPPAGPRPAMRLAKANGWLLRLMAIQGCAGLCLSAFITFFGVYANSLGVDAASIGLMVSAFGVMGILSRLLLTPLGAGLKDETVLLGGLFIFALGTVVVMQQAAPQRHWPLWAAVVGMGLSLVASNAVAMSMLLREPRFGGAASSAGLLSLGFFGGIAIGPPLFGALLRQPGGFSAAWSLLIFALCVGAVLCRSLYRARRSQELSSHAGTA</sequence>
<accession>A0ACC6K0T0</accession>
<organism evidence="1 2">
    <name type="scientific">Pseudomonas hunanensis</name>
    <dbReference type="NCBI Taxonomy" id="1247546"/>
    <lineage>
        <taxon>Bacteria</taxon>
        <taxon>Pseudomonadati</taxon>
        <taxon>Pseudomonadota</taxon>
        <taxon>Gammaproteobacteria</taxon>
        <taxon>Pseudomonadales</taxon>
        <taxon>Pseudomonadaceae</taxon>
        <taxon>Pseudomonas</taxon>
    </lineage>
</organism>
<evidence type="ECO:0000313" key="1">
    <source>
        <dbReference type="EMBL" id="MDR6712045.1"/>
    </source>
</evidence>
<keyword evidence="2" id="KW-1185">Reference proteome</keyword>
<name>A0ACC6K0T0_9PSED</name>
<gene>
    <name evidence="1" type="ORF">J2W83_001640</name>
</gene>
<protein>
    <submittedName>
        <fullName evidence="1">MFS family arabinose efflux permease</fullName>
    </submittedName>
</protein>
<dbReference type="EMBL" id="JAVDTH010000007">
    <property type="protein sequence ID" value="MDR6712045.1"/>
    <property type="molecule type" value="Genomic_DNA"/>
</dbReference>
<comment type="caution">
    <text evidence="1">The sequence shown here is derived from an EMBL/GenBank/DDBJ whole genome shotgun (WGS) entry which is preliminary data.</text>
</comment>
<dbReference type="Proteomes" id="UP001259587">
    <property type="component" value="Unassembled WGS sequence"/>
</dbReference>